<feature type="non-terminal residue" evidence="1">
    <location>
        <position position="82"/>
    </location>
</feature>
<dbReference type="Proteomes" id="UP000265520">
    <property type="component" value="Unassembled WGS sequence"/>
</dbReference>
<dbReference type="PANTHER" id="PTHR24559:SF444">
    <property type="entry name" value="REVERSE TRANSCRIPTASE DOMAIN-CONTAINING PROTEIN"/>
    <property type="match status" value="1"/>
</dbReference>
<evidence type="ECO:0000313" key="2">
    <source>
        <dbReference type="Proteomes" id="UP000265520"/>
    </source>
</evidence>
<dbReference type="InterPro" id="IPR053134">
    <property type="entry name" value="RNA-dir_DNA_polymerase"/>
</dbReference>
<organism evidence="1 2">
    <name type="scientific">Trifolium medium</name>
    <dbReference type="NCBI Taxonomy" id="97028"/>
    <lineage>
        <taxon>Eukaryota</taxon>
        <taxon>Viridiplantae</taxon>
        <taxon>Streptophyta</taxon>
        <taxon>Embryophyta</taxon>
        <taxon>Tracheophyta</taxon>
        <taxon>Spermatophyta</taxon>
        <taxon>Magnoliopsida</taxon>
        <taxon>eudicotyledons</taxon>
        <taxon>Gunneridae</taxon>
        <taxon>Pentapetalae</taxon>
        <taxon>rosids</taxon>
        <taxon>fabids</taxon>
        <taxon>Fabales</taxon>
        <taxon>Fabaceae</taxon>
        <taxon>Papilionoideae</taxon>
        <taxon>50 kb inversion clade</taxon>
        <taxon>NPAAA clade</taxon>
        <taxon>Hologalegina</taxon>
        <taxon>IRL clade</taxon>
        <taxon>Trifolieae</taxon>
        <taxon>Trifolium</taxon>
    </lineage>
</organism>
<name>A0A392RN26_9FABA</name>
<dbReference type="Gene3D" id="3.10.10.10">
    <property type="entry name" value="HIV Type 1 Reverse Transcriptase, subunit A, domain 1"/>
    <property type="match status" value="1"/>
</dbReference>
<comment type="caution">
    <text evidence="1">The sequence shown here is derived from an EMBL/GenBank/DDBJ whole genome shotgun (WGS) entry which is preliminary data.</text>
</comment>
<dbReference type="SUPFAM" id="SSF56672">
    <property type="entry name" value="DNA/RNA polymerases"/>
    <property type="match status" value="1"/>
</dbReference>
<accession>A0A392RN26</accession>
<dbReference type="EMBL" id="LXQA010250970">
    <property type="protein sequence ID" value="MCI38013.1"/>
    <property type="molecule type" value="Genomic_DNA"/>
</dbReference>
<keyword evidence="2" id="KW-1185">Reference proteome</keyword>
<sequence>MLGIDPVVACHHLSVNPDARYVAQRRRRQSLEKVVAAKAIVKGLVQAKFVLEINYTEWLSNVVLVKKSSGKWRMCGDYMDLN</sequence>
<dbReference type="PANTHER" id="PTHR24559">
    <property type="entry name" value="TRANSPOSON TY3-I GAG-POL POLYPROTEIN"/>
    <property type="match status" value="1"/>
</dbReference>
<dbReference type="AlphaFoldDB" id="A0A392RN26"/>
<evidence type="ECO:0000313" key="1">
    <source>
        <dbReference type="EMBL" id="MCI38013.1"/>
    </source>
</evidence>
<dbReference type="InterPro" id="IPR043502">
    <property type="entry name" value="DNA/RNA_pol_sf"/>
</dbReference>
<proteinExistence type="predicted"/>
<protein>
    <submittedName>
        <fullName evidence="1">Uncharacterized protein</fullName>
    </submittedName>
</protein>
<reference evidence="1 2" key="1">
    <citation type="journal article" date="2018" name="Front. Plant Sci.">
        <title>Red Clover (Trifolium pratense) and Zigzag Clover (T. medium) - A Picture of Genomic Similarities and Differences.</title>
        <authorList>
            <person name="Dluhosova J."/>
            <person name="Istvanek J."/>
            <person name="Nedelnik J."/>
            <person name="Repkova J."/>
        </authorList>
    </citation>
    <scope>NUCLEOTIDE SEQUENCE [LARGE SCALE GENOMIC DNA]</scope>
    <source>
        <strain evidence="2">cv. 10/8</strain>
        <tissue evidence="1">Leaf</tissue>
    </source>
</reference>